<dbReference type="InterPro" id="IPR000396">
    <property type="entry name" value="Pdiesterase2"/>
</dbReference>
<dbReference type="EMBL" id="CP042435">
    <property type="protein sequence ID" value="QEC66917.1"/>
    <property type="molecule type" value="Genomic_DNA"/>
</dbReference>
<name>A0A5B8V603_9BACT</name>
<protein>
    <submittedName>
        <fullName evidence="5">3',5'-cyclic-nucleotide phosphodiesterase</fullName>
    </submittedName>
</protein>
<evidence type="ECO:0000256" key="1">
    <source>
        <dbReference type="ARBA" id="ARBA00022801"/>
    </source>
</evidence>
<keyword evidence="1 4" id="KW-0378">Hydrolase</keyword>
<keyword evidence="6" id="KW-1185">Reference proteome</keyword>
<evidence type="ECO:0000313" key="6">
    <source>
        <dbReference type="Proteomes" id="UP000321533"/>
    </source>
</evidence>
<keyword evidence="2 4" id="KW-0114">cAMP</keyword>
<dbReference type="CDD" id="cd07735">
    <property type="entry name" value="class_II_PDE_MBL-fold"/>
    <property type="match status" value="1"/>
</dbReference>
<dbReference type="InterPro" id="IPR036866">
    <property type="entry name" value="RibonucZ/Hydroxyglut_hydro"/>
</dbReference>
<dbReference type="GO" id="GO:0004115">
    <property type="term" value="F:3',5'-cyclic-AMP phosphodiesterase activity"/>
    <property type="evidence" value="ECO:0007669"/>
    <property type="project" value="UniProtKB-UniRule"/>
</dbReference>
<reference evidence="5 6" key="1">
    <citation type="journal article" date="2016" name="Int. J. Syst. Evol. Microbiol.">
        <title>Panacibacter ginsenosidivorans gen. nov., sp. nov., with ginsenoside converting activity isolated from soil of a ginseng field.</title>
        <authorList>
            <person name="Siddiqi M.Z."/>
            <person name="Muhammad Shafi S."/>
            <person name="Choi K.D."/>
            <person name="Im W.T."/>
        </authorList>
    </citation>
    <scope>NUCLEOTIDE SEQUENCE [LARGE SCALE GENOMIC DNA]</scope>
    <source>
        <strain evidence="5 6">Gsoil1550</strain>
    </source>
</reference>
<accession>A0A5B8V603</accession>
<evidence type="ECO:0000313" key="5">
    <source>
        <dbReference type="EMBL" id="QEC66917.1"/>
    </source>
</evidence>
<evidence type="ECO:0000256" key="4">
    <source>
        <dbReference type="PIRNR" id="PIRNR000962"/>
    </source>
</evidence>
<dbReference type="PRINTS" id="PR00388">
    <property type="entry name" value="PDIESTERASE2"/>
</dbReference>
<dbReference type="KEGG" id="pgin:FRZ67_06255"/>
<dbReference type="InterPro" id="IPR024225">
    <property type="entry name" value="cAMP-PdiesteraseII_CS"/>
</dbReference>
<organism evidence="5 6">
    <name type="scientific">Panacibacter ginsenosidivorans</name>
    <dbReference type="NCBI Taxonomy" id="1813871"/>
    <lineage>
        <taxon>Bacteria</taxon>
        <taxon>Pseudomonadati</taxon>
        <taxon>Bacteroidota</taxon>
        <taxon>Chitinophagia</taxon>
        <taxon>Chitinophagales</taxon>
        <taxon>Chitinophagaceae</taxon>
        <taxon>Panacibacter</taxon>
    </lineage>
</organism>
<sequence length="315" mass="35212">MRSFITLLISLALCNISFCQHSFKVVPLGVKGGIDESNLSAYMLAVNGTDDYVCLDAGTLHAGIQKSIDAGIFKNVSANDVLKRYIKGYCISHAHLDHLSGLIINSPDDTVKNIYGMPYCLDVLRNNYFTWRSWANFADDGEKPTLNKYHYLPLEEGKEIPIPQTNLHITAYPLSHSSPYQSTAFLVRYEDAYFLYLGDTGADTTEHSDKLKSVWQHIAPLVIAKKLKAVFIEVSYTDAQPLNKLFGHLTPSLLMNEMNVLSALAGTDNMKPLPIAITHIKPSGSNQIIIRQQLEQLNTLHLKLVYPEQAKLLLF</sequence>
<evidence type="ECO:0000256" key="2">
    <source>
        <dbReference type="ARBA" id="ARBA00023149"/>
    </source>
</evidence>
<comment type="similarity">
    <text evidence="3 4">Belongs to the cyclic nucleotide phosphodiesterase class-II family.</text>
</comment>
<dbReference type="PIRSF" id="PIRSF000962">
    <property type="entry name" value="Cyc_nuc_PDEase"/>
    <property type="match status" value="1"/>
</dbReference>
<dbReference type="Pfam" id="PF02112">
    <property type="entry name" value="PDEase_II"/>
    <property type="match status" value="1"/>
</dbReference>
<dbReference type="GO" id="GO:0047555">
    <property type="term" value="F:3',5'-cyclic-GMP phosphodiesterase activity"/>
    <property type="evidence" value="ECO:0007669"/>
    <property type="project" value="TreeGrafter"/>
</dbReference>
<evidence type="ECO:0000256" key="3">
    <source>
        <dbReference type="ARBA" id="ARBA00025762"/>
    </source>
</evidence>
<dbReference type="PANTHER" id="PTHR28283:SF1">
    <property type="entry name" value="3',5'-CYCLIC-NUCLEOTIDE PHOSPHODIESTERASE 1"/>
    <property type="match status" value="1"/>
</dbReference>
<dbReference type="Proteomes" id="UP000321533">
    <property type="component" value="Chromosome"/>
</dbReference>
<dbReference type="PROSITE" id="PS00607">
    <property type="entry name" value="PDEASE_II"/>
    <property type="match status" value="1"/>
</dbReference>
<dbReference type="RefSeq" id="WP_147188717.1">
    <property type="nucleotide sequence ID" value="NZ_CP042435.1"/>
</dbReference>
<dbReference type="GO" id="GO:0006198">
    <property type="term" value="P:cAMP catabolic process"/>
    <property type="evidence" value="ECO:0007669"/>
    <property type="project" value="UniProtKB-UniRule"/>
</dbReference>
<dbReference type="AlphaFoldDB" id="A0A5B8V603"/>
<dbReference type="SUPFAM" id="SSF56281">
    <property type="entry name" value="Metallo-hydrolase/oxidoreductase"/>
    <property type="match status" value="1"/>
</dbReference>
<dbReference type="GO" id="GO:1902660">
    <property type="term" value="P:negative regulation of glucose mediated signaling pathway"/>
    <property type="evidence" value="ECO:0007669"/>
    <property type="project" value="TreeGrafter"/>
</dbReference>
<dbReference type="Gene3D" id="3.60.15.10">
    <property type="entry name" value="Ribonuclease Z/Hydroxyacylglutathione hydrolase-like"/>
    <property type="match status" value="1"/>
</dbReference>
<proteinExistence type="inferred from homology"/>
<dbReference type="OrthoDB" id="9803916at2"/>
<gene>
    <name evidence="5" type="ORF">FRZ67_06255</name>
</gene>
<dbReference type="PANTHER" id="PTHR28283">
    <property type="entry name" value="3',5'-CYCLIC-NUCLEOTIDE PHOSPHODIESTERASE 1"/>
    <property type="match status" value="1"/>
</dbReference>